<evidence type="ECO:0000313" key="10">
    <source>
        <dbReference type="EMBL" id="CAF2065774.1"/>
    </source>
</evidence>
<dbReference type="PANTHER" id="PTHR13943:SF77">
    <property type="entry name" value="LRAT DOMAIN-CONTAINING PROTEIN"/>
    <property type="match status" value="1"/>
</dbReference>
<evidence type="ECO:0000259" key="6">
    <source>
        <dbReference type="PROSITE" id="PS51934"/>
    </source>
</evidence>
<dbReference type="EMBL" id="CAJNOW010005410">
    <property type="protein sequence ID" value="CAF1449087.1"/>
    <property type="molecule type" value="Genomic_DNA"/>
</dbReference>
<dbReference type="Proteomes" id="UP000663834">
    <property type="component" value="Unassembled WGS sequence"/>
</dbReference>
<dbReference type="OrthoDB" id="421951at2759"/>
<evidence type="ECO:0000256" key="3">
    <source>
        <dbReference type="ARBA" id="ARBA00022801"/>
    </source>
</evidence>
<dbReference type="GO" id="GO:0070292">
    <property type="term" value="P:N-acylphosphatidylethanolamine metabolic process"/>
    <property type="evidence" value="ECO:0007669"/>
    <property type="project" value="TreeGrafter"/>
</dbReference>
<dbReference type="Proteomes" id="UP000663866">
    <property type="component" value="Unassembled WGS sequence"/>
</dbReference>
<dbReference type="Proteomes" id="UP000681720">
    <property type="component" value="Unassembled WGS sequence"/>
</dbReference>
<dbReference type="GO" id="GO:0004623">
    <property type="term" value="F:phospholipase A2 activity"/>
    <property type="evidence" value="ECO:0007669"/>
    <property type="project" value="TreeGrafter"/>
</dbReference>
<dbReference type="Proteomes" id="UP000663824">
    <property type="component" value="Unassembled WGS sequence"/>
</dbReference>
<dbReference type="EMBL" id="CAJNOV010007632">
    <property type="protein sequence ID" value="CAF1292229.1"/>
    <property type="molecule type" value="Genomic_DNA"/>
</dbReference>
<dbReference type="GO" id="GO:0016410">
    <property type="term" value="F:N-acyltransferase activity"/>
    <property type="evidence" value="ECO:0007669"/>
    <property type="project" value="TreeGrafter"/>
</dbReference>
<dbReference type="EMBL" id="CAJNRE010001816">
    <property type="protein sequence ID" value="CAF1958459.1"/>
    <property type="molecule type" value="Genomic_DNA"/>
</dbReference>
<dbReference type="EMBL" id="CAJOBH010001794">
    <property type="protein sequence ID" value="CAF3873768.1"/>
    <property type="molecule type" value="Genomic_DNA"/>
</dbReference>
<name>A0A816LVB7_9BILA</name>
<sequence>MAEIAKIENSKENQNVLAIAQLGDMIEFMRGTYSHWAIYVGNGCVIHRWGDDDGIGRSVGFWGNLLTFSGTQFDKATILQSPVSDVLKLGGKARVNNYLDKSTKPLPVEIILDKARRALNQEGYNLVYSNCEHFATECRYGQPNSRQVQVAAGASAATGILMATVVVATALVLRGPSEKTDEEKNSNTIQTKK</sequence>
<dbReference type="Proteomes" id="UP000663856">
    <property type="component" value="Unassembled WGS sequence"/>
</dbReference>
<dbReference type="EMBL" id="CAJOBF010001519">
    <property type="protein sequence ID" value="CAF3959182.1"/>
    <property type="molecule type" value="Genomic_DNA"/>
</dbReference>
<keyword evidence="5" id="KW-1133">Transmembrane helix</keyword>
<evidence type="ECO:0000256" key="1">
    <source>
        <dbReference type="ARBA" id="ARBA00007824"/>
    </source>
</evidence>
<dbReference type="PANTHER" id="PTHR13943">
    <property type="entry name" value="HRAS-LIKE SUPPRESSOR - RELATED"/>
    <property type="match status" value="1"/>
</dbReference>
<evidence type="ECO:0000313" key="12">
    <source>
        <dbReference type="EMBL" id="CAF3873768.1"/>
    </source>
</evidence>
<dbReference type="GO" id="GO:0008970">
    <property type="term" value="F:phospholipase A1 activity"/>
    <property type="evidence" value="ECO:0007669"/>
    <property type="project" value="TreeGrafter"/>
</dbReference>
<feature type="transmembrane region" description="Helical" evidence="5">
    <location>
        <begin position="150"/>
        <end position="173"/>
    </location>
</feature>
<evidence type="ECO:0000313" key="15">
    <source>
        <dbReference type="EMBL" id="CAF3965940.1"/>
    </source>
</evidence>
<comment type="similarity">
    <text evidence="1">Belongs to the H-rev107 family.</text>
</comment>
<keyword evidence="5" id="KW-0812">Transmembrane</keyword>
<evidence type="ECO:0000313" key="14">
    <source>
        <dbReference type="EMBL" id="CAF3959182.1"/>
    </source>
</evidence>
<dbReference type="EMBL" id="CAJOBJ010001686">
    <property type="protein sequence ID" value="CAF3891406.1"/>
    <property type="molecule type" value="Genomic_DNA"/>
</dbReference>
<reference evidence="9" key="1">
    <citation type="submission" date="2021-02" db="EMBL/GenBank/DDBJ databases">
        <authorList>
            <person name="Nowell W R."/>
        </authorList>
    </citation>
    <scope>NUCLEOTIDE SEQUENCE</scope>
</reference>
<protein>
    <recommendedName>
        <fullName evidence="6">LRAT domain-containing protein</fullName>
    </recommendedName>
</protein>
<organism evidence="9 16">
    <name type="scientific">Rotaria magnacalcarata</name>
    <dbReference type="NCBI Taxonomy" id="392030"/>
    <lineage>
        <taxon>Eukaryota</taxon>
        <taxon>Metazoa</taxon>
        <taxon>Spiralia</taxon>
        <taxon>Gnathifera</taxon>
        <taxon>Rotifera</taxon>
        <taxon>Eurotatoria</taxon>
        <taxon>Bdelloidea</taxon>
        <taxon>Philodinida</taxon>
        <taxon>Philodinidae</taxon>
        <taxon>Rotaria</taxon>
    </lineage>
</organism>
<dbReference type="Gene3D" id="3.90.1720.10">
    <property type="entry name" value="endopeptidase domain like (from Nostoc punctiforme)"/>
    <property type="match status" value="1"/>
</dbReference>
<evidence type="ECO:0000313" key="9">
    <source>
        <dbReference type="EMBL" id="CAF1958459.1"/>
    </source>
</evidence>
<dbReference type="Proteomes" id="UP000663855">
    <property type="component" value="Unassembled WGS sequence"/>
</dbReference>
<dbReference type="Proteomes" id="UP000663887">
    <property type="component" value="Unassembled WGS sequence"/>
</dbReference>
<dbReference type="EMBL" id="CAJOBG010001884">
    <property type="protein sequence ID" value="CAF3965940.1"/>
    <property type="molecule type" value="Genomic_DNA"/>
</dbReference>
<dbReference type="GO" id="GO:0005737">
    <property type="term" value="C:cytoplasm"/>
    <property type="evidence" value="ECO:0007669"/>
    <property type="project" value="TreeGrafter"/>
</dbReference>
<comment type="caution">
    <text evidence="9">The sequence shown here is derived from an EMBL/GenBank/DDBJ whole genome shotgun (WGS) entry which is preliminary data.</text>
</comment>
<dbReference type="InterPro" id="IPR051496">
    <property type="entry name" value="H-rev107_PLA/AT"/>
</dbReference>
<dbReference type="PROSITE" id="PS51934">
    <property type="entry name" value="LRAT"/>
    <property type="match status" value="1"/>
</dbReference>
<evidence type="ECO:0000313" key="11">
    <source>
        <dbReference type="EMBL" id="CAF2107047.1"/>
    </source>
</evidence>
<evidence type="ECO:0000313" key="16">
    <source>
        <dbReference type="Proteomes" id="UP000663824"/>
    </source>
</evidence>
<dbReference type="EMBL" id="CAJNRG010004362">
    <property type="protein sequence ID" value="CAF2065774.1"/>
    <property type="molecule type" value="Genomic_DNA"/>
</dbReference>
<keyword evidence="5" id="KW-0472">Membrane</keyword>
<feature type="domain" description="LRAT" evidence="6">
    <location>
        <begin position="25"/>
        <end position="147"/>
    </location>
</feature>
<accession>A0A816LVB7</accession>
<dbReference type="EMBL" id="CAJNRF010009052">
    <property type="protein sequence ID" value="CAF2107047.1"/>
    <property type="molecule type" value="Genomic_DNA"/>
</dbReference>
<evidence type="ECO:0000313" key="13">
    <source>
        <dbReference type="EMBL" id="CAF3891406.1"/>
    </source>
</evidence>
<dbReference type="Pfam" id="PF04970">
    <property type="entry name" value="LRAT"/>
    <property type="match status" value="1"/>
</dbReference>
<dbReference type="Proteomes" id="UP000681967">
    <property type="component" value="Unassembled WGS sequence"/>
</dbReference>
<keyword evidence="17" id="KW-1185">Reference proteome</keyword>
<evidence type="ECO:0000313" key="7">
    <source>
        <dbReference type="EMBL" id="CAF1292229.1"/>
    </source>
</evidence>
<dbReference type="AlphaFoldDB" id="A0A816LVB7"/>
<dbReference type="InterPro" id="IPR007053">
    <property type="entry name" value="LRAT_dom"/>
</dbReference>
<gene>
    <name evidence="12" type="ORF">BYL167_LOCUS7065</name>
    <name evidence="7" type="ORF">CJN711_LOCUS16490</name>
    <name evidence="13" type="ORF">GIL414_LOCUS6067</name>
    <name evidence="8" type="ORF">KQP761_LOCUS11910</name>
    <name evidence="9" type="ORF">MBJ925_LOCUS6242</name>
    <name evidence="15" type="ORF">OVN521_LOCUS13085</name>
    <name evidence="14" type="ORF">UXM345_LOCUS13808</name>
    <name evidence="11" type="ORF">WKI299_LOCUS21542</name>
    <name evidence="10" type="ORF">XDN619_LOCUS11463</name>
</gene>
<evidence type="ECO:0000256" key="4">
    <source>
        <dbReference type="ARBA" id="ARBA00023098"/>
    </source>
</evidence>
<keyword evidence="2" id="KW-0808">Transferase</keyword>
<evidence type="ECO:0000313" key="17">
    <source>
        <dbReference type="Proteomes" id="UP000663866"/>
    </source>
</evidence>
<dbReference type="Proteomes" id="UP000663842">
    <property type="component" value="Unassembled WGS sequence"/>
</dbReference>
<evidence type="ECO:0000313" key="8">
    <source>
        <dbReference type="EMBL" id="CAF1449087.1"/>
    </source>
</evidence>
<evidence type="ECO:0000256" key="5">
    <source>
        <dbReference type="SAM" id="Phobius"/>
    </source>
</evidence>
<keyword evidence="3" id="KW-0378">Hydrolase</keyword>
<keyword evidence="4" id="KW-0443">Lipid metabolism</keyword>
<evidence type="ECO:0000256" key="2">
    <source>
        <dbReference type="ARBA" id="ARBA00022679"/>
    </source>
</evidence>
<proteinExistence type="inferred from homology"/>